<dbReference type="AlphaFoldDB" id="A0AAW0K8E1"/>
<keyword evidence="2" id="KW-1185">Reference proteome</keyword>
<gene>
    <name evidence="1" type="primary">PHOT1_0</name>
    <name evidence="1" type="ORF">CFP56_023547</name>
</gene>
<protein>
    <submittedName>
        <fullName evidence="1">Phototropin-1</fullName>
    </submittedName>
</protein>
<proteinExistence type="predicted"/>
<name>A0AAW0K8E1_QUESU</name>
<evidence type="ECO:0000313" key="1">
    <source>
        <dbReference type="EMBL" id="KAK7835239.1"/>
    </source>
</evidence>
<dbReference type="EMBL" id="PKMF04000373">
    <property type="protein sequence ID" value="KAK7835239.1"/>
    <property type="molecule type" value="Genomic_DNA"/>
</dbReference>
<reference evidence="1 2" key="1">
    <citation type="journal article" date="2018" name="Sci. Data">
        <title>The draft genome sequence of cork oak.</title>
        <authorList>
            <person name="Ramos A.M."/>
            <person name="Usie A."/>
            <person name="Barbosa P."/>
            <person name="Barros P.M."/>
            <person name="Capote T."/>
            <person name="Chaves I."/>
            <person name="Simoes F."/>
            <person name="Abreu I."/>
            <person name="Carrasquinho I."/>
            <person name="Faro C."/>
            <person name="Guimaraes J.B."/>
            <person name="Mendonca D."/>
            <person name="Nobrega F."/>
            <person name="Rodrigues L."/>
            <person name="Saibo N.J.M."/>
            <person name="Varela M.C."/>
            <person name="Egas C."/>
            <person name="Matos J."/>
            <person name="Miguel C.M."/>
            <person name="Oliveira M.M."/>
            <person name="Ricardo C.P."/>
            <person name="Goncalves S."/>
        </authorList>
    </citation>
    <scope>NUCLEOTIDE SEQUENCE [LARGE SCALE GENOMIC DNA]</scope>
    <source>
        <strain evidence="2">cv. HL8</strain>
    </source>
</reference>
<organism evidence="1 2">
    <name type="scientific">Quercus suber</name>
    <name type="common">Cork oak</name>
    <dbReference type="NCBI Taxonomy" id="58331"/>
    <lineage>
        <taxon>Eukaryota</taxon>
        <taxon>Viridiplantae</taxon>
        <taxon>Streptophyta</taxon>
        <taxon>Embryophyta</taxon>
        <taxon>Tracheophyta</taxon>
        <taxon>Spermatophyta</taxon>
        <taxon>Magnoliopsida</taxon>
        <taxon>eudicotyledons</taxon>
        <taxon>Gunneridae</taxon>
        <taxon>Pentapetalae</taxon>
        <taxon>rosids</taxon>
        <taxon>fabids</taxon>
        <taxon>Fagales</taxon>
        <taxon>Fagaceae</taxon>
        <taxon>Quercus</taxon>
    </lineage>
</organism>
<dbReference type="Proteomes" id="UP000237347">
    <property type="component" value="Unassembled WGS sequence"/>
</dbReference>
<comment type="caution">
    <text evidence="1">The sequence shown here is derived from an EMBL/GenBank/DDBJ whole genome shotgun (WGS) entry which is preliminary data.</text>
</comment>
<evidence type="ECO:0000313" key="2">
    <source>
        <dbReference type="Proteomes" id="UP000237347"/>
    </source>
</evidence>
<accession>A0AAW0K8E1</accession>
<sequence>MPLTPIAVGGASHQRHNHWWPQEGADEIKRHPFFRGVNWALVRYMDLITNIDIYFQNPPELDAPLFGTTEAEKEAKIVNPELEDL</sequence>